<evidence type="ECO:0000313" key="2">
    <source>
        <dbReference type="Proteomes" id="UP000219453"/>
    </source>
</evidence>
<gene>
    <name evidence="1" type="ORF">SAMN06269185_1655</name>
</gene>
<sequence>MSDTRSEFDTLEDLFADDRTMLLSADVHLLEESHIDNRPAIEIETNSPSLVTPDEDFEEFIKEYGCVSIPDFGNTYIVVDG</sequence>
<dbReference type="Proteomes" id="UP000219453">
    <property type="component" value="Unassembled WGS sequence"/>
</dbReference>
<reference evidence="1 2" key="1">
    <citation type="submission" date="2017-09" db="EMBL/GenBank/DDBJ databases">
        <authorList>
            <person name="Ehlers B."/>
            <person name="Leendertz F.H."/>
        </authorList>
    </citation>
    <scope>NUCLEOTIDE SEQUENCE [LARGE SCALE GENOMIC DNA]</scope>
    <source>
        <strain evidence="1 2">DSM 27208</strain>
    </source>
</reference>
<protein>
    <submittedName>
        <fullName evidence="1">Uncharacterized protein</fullName>
    </submittedName>
</protein>
<dbReference type="RefSeq" id="WP_097008607.1">
    <property type="nucleotide sequence ID" value="NZ_OBEJ01000002.1"/>
</dbReference>
<accession>A0A285NTW4</accession>
<evidence type="ECO:0000313" key="1">
    <source>
        <dbReference type="EMBL" id="SNZ12363.1"/>
    </source>
</evidence>
<keyword evidence="2" id="KW-1185">Reference proteome</keyword>
<dbReference type="EMBL" id="OBEJ01000002">
    <property type="protein sequence ID" value="SNZ12363.1"/>
    <property type="molecule type" value="Genomic_DNA"/>
</dbReference>
<organism evidence="1 2">
    <name type="scientific">Natronoarchaeum philippinense</name>
    <dbReference type="NCBI Taxonomy" id="558529"/>
    <lineage>
        <taxon>Archaea</taxon>
        <taxon>Methanobacteriati</taxon>
        <taxon>Methanobacteriota</taxon>
        <taxon>Stenosarchaea group</taxon>
        <taxon>Halobacteria</taxon>
        <taxon>Halobacteriales</taxon>
        <taxon>Natronoarchaeaceae</taxon>
    </lineage>
</organism>
<name>A0A285NTW4_NATPI</name>
<proteinExistence type="predicted"/>
<dbReference type="AlphaFoldDB" id="A0A285NTW4"/>